<dbReference type="PIRSF" id="PIRSF017184">
    <property type="entry name" value="Nnr"/>
    <property type="match status" value="1"/>
</dbReference>
<dbReference type="PROSITE" id="PS51383">
    <property type="entry name" value="YJEF_C_3"/>
    <property type="match status" value="1"/>
</dbReference>
<comment type="subunit">
    <text evidence="17">Homotetramer.</text>
</comment>
<keyword evidence="10 17" id="KW-0520">NAD</keyword>
<dbReference type="Pfam" id="PF03853">
    <property type="entry name" value="YjeF_N"/>
    <property type="match status" value="1"/>
</dbReference>
<proteinExistence type="inferred from homology"/>
<feature type="binding site" evidence="17">
    <location>
        <begin position="440"/>
        <end position="444"/>
    </location>
    <ligand>
        <name>AMP</name>
        <dbReference type="ChEBI" id="CHEBI:456215"/>
    </ligand>
</feature>
<comment type="similarity">
    <text evidence="18">Belongs to the NnrE/AIBP family.</text>
</comment>
<evidence type="ECO:0000256" key="5">
    <source>
        <dbReference type="ARBA" id="ARBA00022723"/>
    </source>
</evidence>
<evidence type="ECO:0000256" key="4">
    <source>
        <dbReference type="ARBA" id="ARBA00009524"/>
    </source>
</evidence>
<reference evidence="22 23" key="1">
    <citation type="submission" date="2024-08" db="EMBL/GenBank/DDBJ databases">
        <authorList>
            <person name="Lu H."/>
        </authorList>
    </citation>
    <scope>NUCLEOTIDE SEQUENCE [LARGE SCALE GENOMIC DNA]</scope>
    <source>
        <strain evidence="22 23">BYS180W</strain>
    </source>
</reference>
<keyword evidence="8 17" id="KW-0521">NADP</keyword>
<dbReference type="Pfam" id="PF01256">
    <property type="entry name" value="Carb_kinase"/>
    <property type="match status" value="1"/>
</dbReference>
<evidence type="ECO:0000256" key="3">
    <source>
        <dbReference type="ARBA" id="ARBA00006001"/>
    </source>
</evidence>
<keyword evidence="7 17" id="KW-0067">ATP-binding</keyword>
<feature type="binding site" evidence="18">
    <location>
        <begin position="145"/>
        <end position="151"/>
    </location>
    <ligand>
        <name>(6S)-NADPHX</name>
        <dbReference type="ChEBI" id="CHEBI:64076"/>
    </ligand>
</feature>
<dbReference type="EC" id="5.1.99.6" evidence="19"/>
<feature type="binding site" evidence="18">
    <location>
        <position position="70"/>
    </location>
    <ligand>
        <name>K(+)</name>
        <dbReference type="ChEBI" id="CHEBI:29103"/>
    </ligand>
</feature>
<evidence type="ECO:0000259" key="20">
    <source>
        <dbReference type="PROSITE" id="PS51383"/>
    </source>
</evidence>
<dbReference type="RefSeq" id="WP_394460640.1">
    <property type="nucleotide sequence ID" value="NZ_JBIGHZ010000003.1"/>
</dbReference>
<comment type="caution">
    <text evidence="18">Lacks conserved residue(s) required for the propagation of feature annotation.</text>
</comment>
<feature type="binding site" evidence="17">
    <location>
        <position position="470"/>
    </location>
    <ligand>
        <name>(6S)-NADPHX</name>
        <dbReference type="ChEBI" id="CHEBI:64076"/>
    </ligand>
</feature>
<comment type="similarity">
    <text evidence="17">Belongs to the NnrD/CARKD family.</text>
</comment>
<evidence type="ECO:0000256" key="17">
    <source>
        <dbReference type="HAMAP-Rule" id="MF_01965"/>
    </source>
</evidence>
<evidence type="ECO:0000256" key="12">
    <source>
        <dbReference type="ARBA" id="ARBA00023239"/>
    </source>
</evidence>
<evidence type="ECO:0000256" key="19">
    <source>
        <dbReference type="PIRNR" id="PIRNR017184"/>
    </source>
</evidence>
<keyword evidence="6 17" id="KW-0547">Nucleotide-binding</keyword>
<organism evidence="22 23">
    <name type="scientific">Roseateles rivi</name>
    <dbReference type="NCBI Taxonomy" id="3299028"/>
    <lineage>
        <taxon>Bacteria</taxon>
        <taxon>Pseudomonadati</taxon>
        <taxon>Pseudomonadota</taxon>
        <taxon>Betaproteobacteria</taxon>
        <taxon>Burkholderiales</taxon>
        <taxon>Sphaerotilaceae</taxon>
        <taxon>Roseateles</taxon>
    </lineage>
</organism>
<gene>
    <name evidence="18" type="primary">nnrE</name>
    <name evidence="17" type="synonym">nnrD</name>
    <name evidence="22" type="ORF">ACG0Z6_09225</name>
</gene>
<feature type="binding site" evidence="17">
    <location>
        <position position="340"/>
    </location>
    <ligand>
        <name>(6S)-NADPHX</name>
        <dbReference type="ChEBI" id="CHEBI:64076"/>
    </ligand>
</feature>
<dbReference type="Gene3D" id="3.40.50.10260">
    <property type="entry name" value="YjeF N-terminal domain"/>
    <property type="match status" value="1"/>
</dbReference>
<feature type="binding site" evidence="17">
    <location>
        <position position="403"/>
    </location>
    <ligand>
        <name>(6S)-NADPHX</name>
        <dbReference type="ChEBI" id="CHEBI:64076"/>
    </ligand>
</feature>
<evidence type="ECO:0000256" key="6">
    <source>
        <dbReference type="ARBA" id="ARBA00022741"/>
    </source>
</evidence>
<keyword evidence="11 18" id="KW-0413">Isomerase</keyword>
<comment type="function">
    <text evidence="17">Catalyzes the dehydration of the S-form of NAD(P)HX at the expense of ADP, which is converted to AMP. Together with NAD(P)HX epimerase, which catalyzes the epimerization of the S- and R-forms, the enzyme allows the repair of both epimers of NAD(P)HX, a damaged form of NAD(P)H that is a result of enzymatic or heat-dependent hydration.</text>
</comment>
<comment type="cofactor">
    <cofactor evidence="18 19">
        <name>K(+)</name>
        <dbReference type="ChEBI" id="CHEBI:29103"/>
    </cofactor>
    <text evidence="18 19">Binds 1 potassium ion per subunit.</text>
</comment>
<evidence type="ECO:0000259" key="21">
    <source>
        <dbReference type="PROSITE" id="PS51385"/>
    </source>
</evidence>
<comment type="similarity">
    <text evidence="4 19">In the C-terminal section; belongs to the NnrD/CARKD family.</text>
</comment>
<dbReference type="NCBIfam" id="TIGR00196">
    <property type="entry name" value="yjeF_cterm"/>
    <property type="match status" value="1"/>
</dbReference>
<comment type="catalytic activity">
    <reaction evidence="2 18 19">
        <text>(6R)-NADPHX = (6S)-NADPHX</text>
        <dbReference type="Rhea" id="RHEA:32227"/>
        <dbReference type="ChEBI" id="CHEBI:64076"/>
        <dbReference type="ChEBI" id="CHEBI:64077"/>
        <dbReference type="EC" id="5.1.99.6"/>
    </reaction>
</comment>
<feature type="binding site" evidence="18">
    <location>
        <position position="174"/>
    </location>
    <ligand>
        <name>(6S)-NADPHX</name>
        <dbReference type="ChEBI" id="CHEBI:64076"/>
    </ligand>
</feature>
<evidence type="ECO:0000256" key="7">
    <source>
        <dbReference type="ARBA" id="ARBA00022840"/>
    </source>
</evidence>
<feature type="binding site" evidence="17">
    <location>
        <position position="283"/>
    </location>
    <ligand>
        <name>(6S)-NADPHX</name>
        <dbReference type="ChEBI" id="CHEBI:64076"/>
    </ligand>
</feature>
<evidence type="ECO:0000256" key="13">
    <source>
        <dbReference type="ARBA" id="ARBA00023268"/>
    </source>
</evidence>
<dbReference type="SUPFAM" id="SSF53613">
    <property type="entry name" value="Ribokinase-like"/>
    <property type="match status" value="1"/>
</dbReference>
<dbReference type="InterPro" id="IPR036652">
    <property type="entry name" value="YjeF_N_dom_sf"/>
</dbReference>
<sequence>MHKLLSTHTLPHHALALLSAEATRSRQQWLARQLPPNTLIERAGLCVARWLLAMAPHAQSVDVLAGRGHNGADALVAARWLHQLGRRVRVYAPAGNPASTDTSTPAQLMRATQSAGIAVFMDEISWLRQQASGGTADVLLDGLLGIGISRAPTGAVQQAIEWINAQSTPCLAIDIPSGLHPNTGHSPGAAVRAVATLSLLGVRPGLLTGQGRALCGEIWWSDLQPPSAAIHPQDAYTPEACAVLSGDADWRAWQHLHARRADEHKGTRGAVLVVGGGTGMHGALWLASASALASGAGKVWACSLASDTQAPLRPEIMRWATSINPNDADFAGKVVVAGCGAGTAWLDAPNPSTHDLTLERLLTQTERLVLDADGLNTVAARPAWAELLRQRAAQGKSTVITPHPLEAARLLGTSSSAVQADRLAAAKALCSQLNCTVVLKGSGSIIASPARLPYINASGNAALATPGSGDVLAGWLGGLWAQTPHESCDVHRLCMVAAHWHGRAALGHAGPLRAQDLVEAMAALHQAPARL</sequence>
<dbReference type="EC" id="4.2.1.136" evidence="19"/>
<dbReference type="InterPro" id="IPR000631">
    <property type="entry name" value="CARKD"/>
</dbReference>
<dbReference type="PROSITE" id="PS51385">
    <property type="entry name" value="YJEF_N"/>
    <property type="match status" value="1"/>
</dbReference>
<feature type="domain" description="YjeF C-terminal" evidence="20">
    <location>
        <begin position="248"/>
        <end position="528"/>
    </location>
</feature>
<feature type="binding site" evidence="18">
    <location>
        <position position="141"/>
    </location>
    <ligand>
        <name>K(+)</name>
        <dbReference type="ChEBI" id="CHEBI:29103"/>
    </ligand>
</feature>
<comment type="caution">
    <text evidence="22">The sequence shown here is derived from an EMBL/GenBank/DDBJ whole genome shotgun (WGS) entry which is preliminary data.</text>
</comment>
<comment type="catalytic activity">
    <reaction evidence="1 18 19">
        <text>(6R)-NADHX = (6S)-NADHX</text>
        <dbReference type="Rhea" id="RHEA:32215"/>
        <dbReference type="ChEBI" id="CHEBI:64074"/>
        <dbReference type="ChEBI" id="CHEBI:64075"/>
        <dbReference type="EC" id="5.1.99.6"/>
    </reaction>
</comment>
<feature type="domain" description="YjeF N-terminal" evidence="21">
    <location>
        <begin position="17"/>
        <end position="231"/>
    </location>
</feature>
<dbReference type="PANTHER" id="PTHR12592">
    <property type="entry name" value="ATP-DEPENDENT (S)-NAD(P)H-HYDRATE DEHYDRATASE FAMILY MEMBER"/>
    <property type="match status" value="1"/>
</dbReference>
<evidence type="ECO:0000256" key="10">
    <source>
        <dbReference type="ARBA" id="ARBA00023027"/>
    </source>
</evidence>
<feature type="binding site" evidence="17">
    <location>
        <position position="469"/>
    </location>
    <ligand>
        <name>AMP</name>
        <dbReference type="ChEBI" id="CHEBI:456215"/>
    </ligand>
</feature>
<evidence type="ECO:0000256" key="16">
    <source>
        <dbReference type="ARBA" id="ARBA00049209"/>
    </source>
</evidence>
<keyword evidence="5 18" id="KW-0479">Metal-binding</keyword>
<dbReference type="EMBL" id="JBIGHZ010000003">
    <property type="protein sequence ID" value="MFG6448425.1"/>
    <property type="molecule type" value="Genomic_DNA"/>
</dbReference>
<evidence type="ECO:0000256" key="15">
    <source>
        <dbReference type="ARBA" id="ARBA00048238"/>
    </source>
</evidence>
<evidence type="ECO:0000256" key="1">
    <source>
        <dbReference type="ARBA" id="ARBA00000013"/>
    </source>
</evidence>
<dbReference type="HAMAP" id="MF_01965">
    <property type="entry name" value="NADHX_dehydratase"/>
    <property type="match status" value="1"/>
</dbReference>
<evidence type="ECO:0000256" key="8">
    <source>
        <dbReference type="ARBA" id="ARBA00022857"/>
    </source>
</evidence>
<comment type="similarity">
    <text evidence="3 19">In the N-terminal section; belongs to the NnrE/AIBP family.</text>
</comment>
<evidence type="ECO:0000256" key="14">
    <source>
        <dbReference type="ARBA" id="ARBA00025153"/>
    </source>
</evidence>
<evidence type="ECO:0000313" key="23">
    <source>
        <dbReference type="Proteomes" id="UP001606099"/>
    </source>
</evidence>
<dbReference type="PANTHER" id="PTHR12592:SF0">
    <property type="entry name" value="ATP-DEPENDENT (S)-NAD(P)H-HYDRATE DEHYDRATASE"/>
    <property type="match status" value="1"/>
</dbReference>
<keyword evidence="13" id="KW-0511">Multifunctional enzyme</keyword>
<keyword evidence="12 17" id="KW-0456">Lyase</keyword>
<comment type="cofactor">
    <cofactor evidence="17">
        <name>Mg(2+)</name>
        <dbReference type="ChEBI" id="CHEBI:18420"/>
    </cofactor>
</comment>
<name>A0ABW7FVT4_9BURK</name>
<keyword evidence="9 18" id="KW-0630">Potassium</keyword>
<comment type="function">
    <text evidence="18">Catalyzes the epimerization of the S- and R-forms of NAD(P)HX, a damaged form of NAD(P)H that is a result of enzymatic or heat-dependent hydration. This is a prerequisite for the S-specific NAD(P)H-hydrate dehydratase to allow the repair of both epimers of NAD(P)HX.</text>
</comment>
<comment type="catalytic activity">
    <reaction evidence="16 17 19">
        <text>(6S)-NADPHX + ADP = AMP + phosphate + NADPH + H(+)</text>
        <dbReference type="Rhea" id="RHEA:32235"/>
        <dbReference type="ChEBI" id="CHEBI:15378"/>
        <dbReference type="ChEBI" id="CHEBI:43474"/>
        <dbReference type="ChEBI" id="CHEBI:57783"/>
        <dbReference type="ChEBI" id="CHEBI:64076"/>
        <dbReference type="ChEBI" id="CHEBI:456215"/>
        <dbReference type="ChEBI" id="CHEBI:456216"/>
        <dbReference type="EC" id="4.2.1.136"/>
    </reaction>
</comment>
<dbReference type="CDD" id="cd01171">
    <property type="entry name" value="YXKO-related"/>
    <property type="match status" value="1"/>
</dbReference>
<feature type="binding site" evidence="18">
    <location>
        <position position="177"/>
    </location>
    <ligand>
        <name>K(+)</name>
        <dbReference type="ChEBI" id="CHEBI:29103"/>
    </ligand>
</feature>
<dbReference type="Gene3D" id="3.40.1190.20">
    <property type="match status" value="1"/>
</dbReference>
<dbReference type="InterPro" id="IPR029056">
    <property type="entry name" value="Ribokinase-like"/>
</dbReference>
<evidence type="ECO:0000256" key="2">
    <source>
        <dbReference type="ARBA" id="ARBA00000909"/>
    </source>
</evidence>
<protein>
    <recommendedName>
        <fullName evidence="19">Bifunctional NAD(P)H-hydrate repair enzyme</fullName>
    </recommendedName>
    <alternativeName>
        <fullName evidence="19">Nicotinamide nucleotide repair protein</fullName>
    </alternativeName>
    <domain>
        <recommendedName>
            <fullName evidence="19">ADP-dependent (S)-NAD(P)H-hydrate dehydratase</fullName>
            <ecNumber evidence="19">4.2.1.136</ecNumber>
        </recommendedName>
        <alternativeName>
            <fullName evidence="19">ADP-dependent NAD(P)HX dehydratase</fullName>
        </alternativeName>
    </domain>
    <domain>
        <recommendedName>
            <fullName evidence="19">NAD(P)H-hydrate epimerase</fullName>
            <ecNumber evidence="19">5.1.99.6</ecNumber>
        </recommendedName>
    </domain>
</protein>
<dbReference type="Proteomes" id="UP001606099">
    <property type="component" value="Unassembled WGS sequence"/>
</dbReference>
<dbReference type="HAMAP" id="MF_01966">
    <property type="entry name" value="NADHX_epimerase"/>
    <property type="match status" value="1"/>
</dbReference>
<dbReference type="SUPFAM" id="SSF64153">
    <property type="entry name" value="YjeF N-terminal domain-like"/>
    <property type="match status" value="1"/>
</dbReference>
<evidence type="ECO:0000256" key="9">
    <source>
        <dbReference type="ARBA" id="ARBA00022958"/>
    </source>
</evidence>
<accession>A0ABW7FVT4</accession>
<comment type="catalytic activity">
    <reaction evidence="15 17 19">
        <text>(6S)-NADHX + ADP = AMP + phosphate + NADH + H(+)</text>
        <dbReference type="Rhea" id="RHEA:32223"/>
        <dbReference type="ChEBI" id="CHEBI:15378"/>
        <dbReference type="ChEBI" id="CHEBI:43474"/>
        <dbReference type="ChEBI" id="CHEBI:57945"/>
        <dbReference type="ChEBI" id="CHEBI:64074"/>
        <dbReference type="ChEBI" id="CHEBI:456215"/>
        <dbReference type="ChEBI" id="CHEBI:456216"/>
        <dbReference type="EC" id="4.2.1.136"/>
    </reaction>
</comment>
<dbReference type="NCBIfam" id="TIGR00197">
    <property type="entry name" value="yjeF_nterm"/>
    <property type="match status" value="1"/>
</dbReference>
<keyword evidence="23" id="KW-1185">Reference proteome</keyword>
<dbReference type="InterPro" id="IPR004443">
    <property type="entry name" value="YjeF_N_dom"/>
</dbReference>
<evidence type="ECO:0000313" key="22">
    <source>
        <dbReference type="EMBL" id="MFG6448425.1"/>
    </source>
</evidence>
<comment type="function">
    <text evidence="14 19">Bifunctional enzyme that catalyzes the epimerization of the S- and R-forms of NAD(P)HX and the dehydration of the S-form of NAD(P)HX at the expense of ADP, which is converted to AMP. This allows the repair of both epimers of NAD(P)HX, a damaged form of NAD(P)H that is a result of enzymatic or heat-dependent hydration.</text>
</comment>
<evidence type="ECO:0000256" key="11">
    <source>
        <dbReference type="ARBA" id="ARBA00023235"/>
    </source>
</evidence>
<feature type="binding site" evidence="18">
    <location>
        <begin position="69"/>
        <end position="73"/>
    </location>
    <ligand>
        <name>(6S)-NADPHX</name>
        <dbReference type="ChEBI" id="CHEBI:64076"/>
    </ligand>
</feature>
<dbReference type="InterPro" id="IPR030677">
    <property type="entry name" value="Nnr"/>
</dbReference>
<evidence type="ECO:0000256" key="18">
    <source>
        <dbReference type="HAMAP-Rule" id="MF_01966"/>
    </source>
</evidence>